<dbReference type="PANTHER" id="PTHR22916:SF51">
    <property type="entry name" value="GLYCOSYLTRANSFERASE EPSH-RELATED"/>
    <property type="match status" value="1"/>
</dbReference>
<organism evidence="4 5">
    <name type="scientific">Mycobacterium phage LittleE</name>
    <dbReference type="NCBI Taxonomy" id="2922212"/>
    <lineage>
        <taxon>Viruses</taxon>
        <taxon>Duplodnaviria</taxon>
        <taxon>Heunggongvirae</taxon>
        <taxon>Uroviricota</taxon>
        <taxon>Caudoviricetes</taxon>
        <taxon>Omegavirus</taxon>
        <taxon>Omegavirus littlee</taxon>
    </lineage>
</organism>
<dbReference type="CDD" id="cd00761">
    <property type="entry name" value="Glyco_tranf_GTA_type"/>
    <property type="match status" value="1"/>
</dbReference>
<dbReference type="PANTHER" id="PTHR22916">
    <property type="entry name" value="GLYCOSYLTRANSFERASE"/>
    <property type="match status" value="1"/>
</dbReference>
<dbReference type="GO" id="GO:0016757">
    <property type="term" value="F:glycosyltransferase activity"/>
    <property type="evidence" value="ECO:0007669"/>
    <property type="project" value="UniProtKB-KW"/>
</dbReference>
<dbReference type="Pfam" id="PF00535">
    <property type="entry name" value="Glycos_transf_2"/>
    <property type="match status" value="1"/>
</dbReference>
<evidence type="ECO:0000313" key="4">
    <source>
        <dbReference type="EMBL" id="AEK09400.1"/>
    </source>
</evidence>
<dbReference type="InterPro" id="IPR001173">
    <property type="entry name" value="Glyco_trans_2-like"/>
</dbReference>
<gene>
    <name evidence="4" type="primary">15</name>
    <name evidence="4" type="ORF">LITTLEE_15</name>
</gene>
<keyword evidence="2" id="KW-0808">Transferase</keyword>
<evidence type="ECO:0000259" key="3">
    <source>
        <dbReference type="Pfam" id="PF00535"/>
    </source>
</evidence>
<protein>
    <submittedName>
        <fullName evidence="4">Glycosyltransferase</fullName>
    </submittedName>
</protein>
<dbReference type="Proteomes" id="UP000008414">
    <property type="component" value="Segment"/>
</dbReference>
<proteinExistence type="predicted"/>
<accession>G1D3Q0</accession>
<evidence type="ECO:0000256" key="1">
    <source>
        <dbReference type="ARBA" id="ARBA00022676"/>
    </source>
</evidence>
<dbReference type="InterPro" id="IPR029044">
    <property type="entry name" value="Nucleotide-diphossugar_trans"/>
</dbReference>
<feature type="domain" description="Glycosyltransferase 2-like" evidence="3">
    <location>
        <begin position="24"/>
        <end position="104"/>
    </location>
</feature>
<evidence type="ECO:0000313" key="5">
    <source>
        <dbReference type="Proteomes" id="UP000008414"/>
    </source>
</evidence>
<name>G1D3Q0_9CAUD</name>
<dbReference type="GeneID" id="40233672"/>
<evidence type="ECO:0000256" key="2">
    <source>
        <dbReference type="ARBA" id="ARBA00022679"/>
    </source>
</evidence>
<dbReference type="Gene3D" id="3.90.550.10">
    <property type="entry name" value="Spore Coat Polysaccharide Biosynthesis Protein SpsA, Chain A"/>
    <property type="match status" value="1"/>
</dbReference>
<reference evidence="4 5" key="1">
    <citation type="journal article" date="2012" name="J. Virol.">
        <title>Complete Genome Sequences of 138 Mycobacteriophages.</title>
        <authorList>
            <consortium name="the Science Education Alliance Phage Hunters Advancing Genomics and Evolutionary Science Program"/>
            <consortium name="the KwaZulu-Natal Research Institute for Tuberculosis and HIV Mycobacterial Genetics Course Students"/>
            <consortium name="the Phage Hunters Integrating Research and Education Program"/>
            <person name="Hatfull G.F."/>
        </authorList>
    </citation>
    <scope>NUCLEOTIDE SEQUENCE [LARGE SCALE GENOMIC DNA]</scope>
    <source>
        <strain evidence="4">LittleE</strain>
    </source>
</reference>
<keyword evidence="5" id="KW-1185">Reference proteome</keyword>
<dbReference type="SUPFAM" id="SSF53448">
    <property type="entry name" value="Nucleotide-diphospho-sugar transferases"/>
    <property type="match status" value="1"/>
</dbReference>
<keyword evidence="1" id="KW-0328">Glycosyltransferase</keyword>
<sequence>MDLSILIPSVHTRWNGLATRLQAQIWDQYRQLPCTERERVEIIVLTDNKKRPIGDKRNQMLALAQGEYVAFVDDDDVLEDTYLRSLLLSTAFGADVITFQVSVTINGGPAKKCIYSKDFAQDANFPTRYERLPNHLMCVKRDLALSVGFPEVNCGEDSSYAKALHPLLKTEHAIDRVLYHYVYSDESTETQKR</sequence>
<dbReference type="EMBL" id="JF937101">
    <property type="protein sequence ID" value="AEK09400.1"/>
    <property type="molecule type" value="Genomic_DNA"/>
</dbReference>
<dbReference type="RefSeq" id="YP_009636926.1">
    <property type="nucleotide sequence ID" value="NC_042322.1"/>
</dbReference>